<evidence type="ECO:0000313" key="3">
    <source>
        <dbReference type="Proteomes" id="UP000662074"/>
    </source>
</evidence>
<name>A0A917J663_9SPHI</name>
<reference evidence="2" key="2">
    <citation type="submission" date="2020-09" db="EMBL/GenBank/DDBJ databases">
        <authorList>
            <person name="Sun Q."/>
            <person name="Sedlacek I."/>
        </authorList>
    </citation>
    <scope>NUCLEOTIDE SEQUENCE</scope>
    <source>
        <strain evidence="2">CCM 8711</strain>
    </source>
</reference>
<gene>
    <name evidence="2" type="ORF">GCM10011425_11120</name>
</gene>
<dbReference type="RefSeq" id="WP_188414617.1">
    <property type="nucleotide sequence ID" value="NZ_BMDO01000002.1"/>
</dbReference>
<dbReference type="Gene3D" id="3.40.630.30">
    <property type="match status" value="1"/>
</dbReference>
<reference evidence="2" key="1">
    <citation type="journal article" date="2014" name="Int. J. Syst. Evol. Microbiol.">
        <title>Complete genome sequence of Corynebacterium casei LMG S-19264T (=DSM 44701T), isolated from a smear-ripened cheese.</title>
        <authorList>
            <consortium name="US DOE Joint Genome Institute (JGI-PGF)"/>
            <person name="Walter F."/>
            <person name="Albersmeier A."/>
            <person name="Kalinowski J."/>
            <person name="Ruckert C."/>
        </authorList>
    </citation>
    <scope>NUCLEOTIDE SEQUENCE</scope>
    <source>
        <strain evidence="2">CCM 8711</strain>
    </source>
</reference>
<evidence type="ECO:0000313" key="2">
    <source>
        <dbReference type="EMBL" id="GGI49900.1"/>
    </source>
</evidence>
<dbReference type="AlphaFoldDB" id="A0A917J663"/>
<dbReference type="Proteomes" id="UP000662074">
    <property type="component" value="Unassembled WGS sequence"/>
</dbReference>
<keyword evidence="3" id="KW-1185">Reference proteome</keyword>
<sequence length="168" mass="19015">MYTVIETPRLIIREFTPNEEHLLVAMGRDERITRYVTPRTDEEIKSLFQQILAGYKTLSRFGRWAIIDKACGEFIGTCMLMAAREGLTGTEIGYNLHYNYWGQGLATETVNALVAYGFETGLAEICAITDGENKASQRVLQKTGFTTNETVLMFGKYIPLYIIKKGDH</sequence>
<accession>A0A917J663</accession>
<dbReference type="PANTHER" id="PTHR43792">
    <property type="entry name" value="GNAT FAMILY, PUTATIVE (AFU_ORTHOLOGUE AFUA_3G00765)-RELATED-RELATED"/>
    <property type="match status" value="1"/>
</dbReference>
<dbReference type="EMBL" id="BMDO01000002">
    <property type="protein sequence ID" value="GGI49900.1"/>
    <property type="molecule type" value="Genomic_DNA"/>
</dbReference>
<dbReference type="InterPro" id="IPR016181">
    <property type="entry name" value="Acyl_CoA_acyltransferase"/>
</dbReference>
<evidence type="ECO:0000259" key="1">
    <source>
        <dbReference type="PROSITE" id="PS51186"/>
    </source>
</evidence>
<dbReference type="Pfam" id="PF13302">
    <property type="entry name" value="Acetyltransf_3"/>
    <property type="match status" value="1"/>
</dbReference>
<protein>
    <submittedName>
        <fullName evidence="2">N-acetyltransferase</fullName>
    </submittedName>
</protein>
<dbReference type="PROSITE" id="PS51186">
    <property type="entry name" value="GNAT"/>
    <property type="match status" value="1"/>
</dbReference>
<dbReference type="SUPFAM" id="SSF55729">
    <property type="entry name" value="Acyl-CoA N-acyltransferases (Nat)"/>
    <property type="match status" value="1"/>
</dbReference>
<dbReference type="PANTHER" id="PTHR43792:SF1">
    <property type="entry name" value="N-ACETYLTRANSFERASE DOMAIN-CONTAINING PROTEIN"/>
    <property type="match status" value="1"/>
</dbReference>
<dbReference type="InterPro" id="IPR000182">
    <property type="entry name" value="GNAT_dom"/>
</dbReference>
<organism evidence="2 3">
    <name type="scientific">Mucilaginibacter galii</name>
    <dbReference type="NCBI Taxonomy" id="2005073"/>
    <lineage>
        <taxon>Bacteria</taxon>
        <taxon>Pseudomonadati</taxon>
        <taxon>Bacteroidota</taxon>
        <taxon>Sphingobacteriia</taxon>
        <taxon>Sphingobacteriales</taxon>
        <taxon>Sphingobacteriaceae</taxon>
        <taxon>Mucilaginibacter</taxon>
    </lineage>
</organism>
<comment type="caution">
    <text evidence="2">The sequence shown here is derived from an EMBL/GenBank/DDBJ whole genome shotgun (WGS) entry which is preliminary data.</text>
</comment>
<dbReference type="GO" id="GO:0016747">
    <property type="term" value="F:acyltransferase activity, transferring groups other than amino-acyl groups"/>
    <property type="evidence" value="ECO:0007669"/>
    <property type="project" value="InterPro"/>
</dbReference>
<proteinExistence type="predicted"/>
<feature type="domain" description="N-acetyltransferase" evidence="1">
    <location>
        <begin position="10"/>
        <end position="167"/>
    </location>
</feature>
<dbReference type="InterPro" id="IPR051531">
    <property type="entry name" value="N-acetyltransferase"/>
</dbReference>